<reference evidence="1" key="2">
    <citation type="journal article" date="2015" name="Fish Shellfish Immunol.">
        <title>Early steps in the European eel (Anguilla anguilla)-Vibrio vulnificus interaction in the gills: Role of the RtxA13 toxin.</title>
        <authorList>
            <person name="Callol A."/>
            <person name="Pajuelo D."/>
            <person name="Ebbesson L."/>
            <person name="Teles M."/>
            <person name="MacKenzie S."/>
            <person name="Amaro C."/>
        </authorList>
    </citation>
    <scope>NUCLEOTIDE SEQUENCE</scope>
</reference>
<organism evidence="1">
    <name type="scientific">Anguilla anguilla</name>
    <name type="common">European freshwater eel</name>
    <name type="synonym">Muraena anguilla</name>
    <dbReference type="NCBI Taxonomy" id="7936"/>
    <lineage>
        <taxon>Eukaryota</taxon>
        <taxon>Metazoa</taxon>
        <taxon>Chordata</taxon>
        <taxon>Craniata</taxon>
        <taxon>Vertebrata</taxon>
        <taxon>Euteleostomi</taxon>
        <taxon>Actinopterygii</taxon>
        <taxon>Neopterygii</taxon>
        <taxon>Teleostei</taxon>
        <taxon>Anguilliformes</taxon>
        <taxon>Anguillidae</taxon>
        <taxon>Anguilla</taxon>
    </lineage>
</organism>
<dbReference type="AlphaFoldDB" id="A0A0E9SKC5"/>
<name>A0A0E9SKC5_ANGAN</name>
<proteinExistence type="predicted"/>
<protein>
    <submittedName>
        <fullName evidence="1">Uncharacterized protein</fullName>
    </submittedName>
</protein>
<dbReference type="EMBL" id="GBXM01067437">
    <property type="protein sequence ID" value="JAH41140.1"/>
    <property type="molecule type" value="Transcribed_RNA"/>
</dbReference>
<accession>A0A0E9SKC5</accession>
<reference evidence="1" key="1">
    <citation type="submission" date="2014-11" db="EMBL/GenBank/DDBJ databases">
        <authorList>
            <person name="Amaro Gonzalez C."/>
        </authorList>
    </citation>
    <scope>NUCLEOTIDE SEQUENCE</scope>
</reference>
<sequence>MFSQVNVDASQLARLPTLFVPDFSAIKHTCSITNLLLKQSALFGEKTLHFYAYPA</sequence>
<evidence type="ECO:0000313" key="1">
    <source>
        <dbReference type="EMBL" id="JAH41140.1"/>
    </source>
</evidence>